<protein>
    <submittedName>
        <fullName evidence="7">Sigma-70 family RNA polymerase sigma factor</fullName>
    </submittedName>
</protein>
<sequence>MNTQQHIDPAIWEACKEGDKAAYAHIYKLYYPRLYNYGCKFTVDAALIEDSIQEIFVRFWTNREKLLAVRELKSYLFVSFRHHLLKLLAQYRRNREDHILADGYAFDLEISAEQQRVAIEEQLEQVTVLNNALHHLTQRQKEAVFFRFYEDMSYEEIASILNISVKATYKLVARAIVMLRDAYHNAPLVKALVTLAPLIAALGSLQLSVLICAQQLPLHF</sequence>
<dbReference type="InterPro" id="IPR036388">
    <property type="entry name" value="WH-like_DNA-bd_sf"/>
</dbReference>
<evidence type="ECO:0000256" key="3">
    <source>
        <dbReference type="ARBA" id="ARBA00023082"/>
    </source>
</evidence>
<dbReference type="Gene3D" id="1.10.1740.10">
    <property type="match status" value="1"/>
</dbReference>
<keyword evidence="8" id="KW-1185">Reference proteome</keyword>
<evidence type="ECO:0000259" key="5">
    <source>
        <dbReference type="Pfam" id="PF04542"/>
    </source>
</evidence>
<dbReference type="InterPro" id="IPR013325">
    <property type="entry name" value="RNA_pol_sigma_r2"/>
</dbReference>
<dbReference type="SUPFAM" id="SSF88946">
    <property type="entry name" value="Sigma2 domain of RNA polymerase sigma factors"/>
    <property type="match status" value="1"/>
</dbReference>
<keyword evidence="3" id="KW-0731">Sigma factor</keyword>
<evidence type="ECO:0000313" key="8">
    <source>
        <dbReference type="Proteomes" id="UP000324611"/>
    </source>
</evidence>
<gene>
    <name evidence="7" type="ORF">F0L74_04935</name>
</gene>
<dbReference type="AlphaFoldDB" id="A0A5B2W0U7"/>
<name>A0A5B2W0U7_9BACT</name>
<evidence type="ECO:0000259" key="6">
    <source>
        <dbReference type="Pfam" id="PF08281"/>
    </source>
</evidence>
<evidence type="ECO:0000256" key="2">
    <source>
        <dbReference type="ARBA" id="ARBA00023015"/>
    </source>
</evidence>
<evidence type="ECO:0000256" key="1">
    <source>
        <dbReference type="ARBA" id="ARBA00010641"/>
    </source>
</evidence>
<dbReference type="Gene3D" id="1.10.10.10">
    <property type="entry name" value="Winged helix-like DNA-binding domain superfamily/Winged helix DNA-binding domain"/>
    <property type="match status" value="1"/>
</dbReference>
<proteinExistence type="inferred from homology"/>
<organism evidence="7 8">
    <name type="scientific">Chitinophaga agrisoli</name>
    <dbReference type="NCBI Taxonomy" id="2607653"/>
    <lineage>
        <taxon>Bacteria</taxon>
        <taxon>Pseudomonadati</taxon>
        <taxon>Bacteroidota</taxon>
        <taxon>Chitinophagia</taxon>
        <taxon>Chitinophagales</taxon>
        <taxon>Chitinophagaceae</taxon>
        <taxon>Chitinophaga</taxon>
    </lineage>
</organism>
<keyword evidence="2" id="KW-0805">Transcription regulation</keyword>
<reference evidence="7 8" key="1">
    <citation type="submission" date="2019-09" db="EMBL/GenBank/DDBJ databases">
        <title>Chitinophaga ginsengihumi sp. nov., isolated from soil of ginseng rhizosphere.</title>
        <authorList>
            <person name="Lee J."/>
        </authorList>
    </citation>
    <scope>NUCLEOTIDE SEQUENCE [LARGE SCALE GENOMIC DNA]</scope>
    <source>
        <strain evidence="7 8">BN140078</strain>
    </source>
</reference>
<dbReference type="GO" id="GO:0016987">
    <property type="term" value="F:sigma factor activity"/>
    <property type="evidence" value="ECO:0007669"/>
    <property type="project" value="UniProtKB-KW"/>
</dbReference>
<feature type="domain" description="RNA polymerase sigma factor 70 region 4 type 2" evidence="6">
    <location>
        <begin position="130"/>
        <end position="176"/>
    </location>
</feature>
<dbReference type="CDD" id="cd06171">
    <property type="entry name" value="Sigma70_r4"/>
    <property type="match status" value="1"/>
</dbReference>
<dbReference type="Pfam" id="PF08281">
    <property type="entry name" value="Sigma70_r4_2"/>
    <property type="match status" value="1"/>
</dbReference>
<keyword evidence="4" id="KW-0804">Transcription</keyword>
<dbReference type="EMBL" id="VUOC01000001">
    <property type="protein sequence ID" value="KAA2245311.1"/>
    <property type="molecule type" value="Genomic_DNA"/>
</dbReference>
<dbReference type="PANTHER" id="PTHR43133:SF46">
    <property type="entry name" value="RNA POLYMERASE SIGMA-70 FACTOR ECF SUBFAMILY"/>
    <property type="match status" value="1"/>
</dbReference>
<dbReference type="InterPro" id="IPR007627">
    <property type="entry name" value="RNA_pol_sigma70_r2"/>
</dbReference>
<dbReference type="SUPFAM" id="SSF88659">
    <property type="entry name" value="Sigma3 and sigma4 domains of RNA polymerase sigma factors"/>
    <property type="match status" value="1"/>
</dbReference>
<dbReference type="Pfam" id="PF04542">
    <property type="entry name" value="Sigma70_r2"/>
    <property type="match status" value="1"/>
</dbReference>
<comment type="caution">
    <text evidence="7">The sequence shown here is derived from an EMBL/GenBank/DDBJ whole genome shotgun (WGS) entry which is preliminary data.</text>
</comment>
<evidence type="ECO:0000256" key="4">
    <source>
        <dbReference type="ARBA" id="ARBA00023163"/>
    </source>
</evidence>
<dbReference type="GO" id="GO:0006352">
    <property type="term" value="P:DNA-templated transcription initiation"/>
    <property type="evidence" value="ECO:0007669"/>
    <property type="project" value="InterPro"/>
</dbReference>
<comment type="similarity">
    <text evidence="1">Belongs to the sigma-70 factor family. ECF subfamily.</text>
</comment>
<dbReference type="Proteomes" id="UP000324611">
    <property type="component" value="Unassembled WGS sequence"/>
</dbReference>
<reference evidence="7 8" key="2">
    <citation type="submission" date="2019-09" db="EMBL/GenBank/DDBJ databases">
        <authorList>
            <person name="Jin C."/>
        </authorList>
    </citation>
    <scope>NUCLEOTIDE SEQUENCE [LARGE SCALE GENOMIC DNA]</scope>
    <source>
        <strain evidence="7 8">BN140078</strain>
    </source>
</reference>
<dbReference type="RefSeq" id="WP_149836700.1">
    <property type="nucleotide sequence ID" value="NZ_VUOC01000001.1"/>
</dbReference>
<dbReference type="InterPro" id="IPR013249">
    <property type="entry name" value="RNA_pol_sigma70_r4_t2"/>
</dbReference>
<dbReference type="NCBIfam" id="TIGR02937">
    <property type="entry name" value="sigma70-ECF"/>
    <property type="match status" value="1"/>
</dbReference>
<dbReference type="InterPro" id="IPR039425">
    <property type="entry name" value="RNA_pol_sigma-70-like"/>
</dbReference>
<dbReference type="GO" id="GO:0003677">
    <property type="term" value="F:DNA binding"/>
    <property type="evidence" value="ECO:0007669"/>
    <property type="project" value="InterPro"/>
</dbReference>
<accession>A0A5B2W0U7</accession>
<evidence type="ECO:0000313" key="7">
    <source>
        <dbReference type="EMBL" id="KAA2245311.1"/>
    </source>
</evidence>
<dbReference type="InterPro" id="IPR014284">
    <property type="entry name" value="RNA_pol_sigma-70_dom"/>
</dbReference>
<dbReference type="InterPro" id="IPR013324">
    <property type="entry name" value="RNA_pol_sigma_r3/r4-like"/>
</dbReference>
<dbReference type="PANTHER" id="PTHR43133">
    <property type="entry name" value="RNA POLYMERASE ECF-TYPE SIGMA FACTO"/>
    <property type="match status" value="1"/>
</dbReference>
<feature type="domain" description="RNA polymerase sigma-70 region 2" evidence="5">
    <location>
        <begin position="26"/>
        <end position="93"/>
    </location>
</feature>